<organism evidence="1 2">
    <name type="scientific">Penicillium malachiteum</name>
    <dbReference type="NCBI Taxonomy" id="1324776"/>
    <lineage>
        <taxon>Eukaryota</taxon>
        <taxon>Fungi</taxon>
        <taxon>Dikarya</taxon>
        <taxon>Ascomycota</taxon>
        <taxon>Pezizomycotina</taxon>
        <taxon>Eurotiomycetes</taxon>
        <taxon>Eurotiomycetidae</taxon>
        <taxon>Eurotiales</taxon>
        <taxon>Aspergillaceae</taxon>
        <taxon>Penicillium</taxon>
    </lineage>
</organism>
<sequence>MNANRQWTLIFDFGEVLFDWSQPKPTSGLPVHLLKEFISSDTWRQYNCGLVNDKECYQKLASQFDITVQDVTGVLEKARSTITLNRDVWDFIKTFKAQHPGLFRTYAMSNVSATDWHLMQSLPGYSQEIFDKIFVSCDMRMCKPELRSYRYLLESTGTDPSWAIFIDNNSENVMAAQSLGLHGMTFTGLDTLRRELLNILGDSVQRGQFFLARNAKRLHSISENGLKVRENFTQLLIFEMTKDYSLIDLEPHKTRWNFFIGEQQLVPGAYPADMDTTCIALVVLPNNPVVAQVIMEEALQLTNPDGIFMTYFDSRRPRTDPMVCVNILRLFYVYGCGDDRALQPTKDWIRRTLLYRAYVSGTRYYASPETFLFYLSRLLMENPGSDISLDLGDLLQERLRERINSGGNAIELAMRILACKALQLTYNLEEDKRKLLGMQEEDGGWELSWICRTGKKGISIGNRGLATALAIQALA</sequence>
<dbReference type="PANTHER" id="PTHR43611">
    <property type="entry name" value="ALPHA-D-GLUCOSE 1-PHOSPHATE PHOSPHATASE"/>
    <property type="match status" value="1"/>
</dbReference>
<dbReference type="PANTHER" id="PTHR43611:SF3">
    <property type="entry name" value="FLAVIN MONONUCLEOTIDE HYDROLASE 1, CHLOROPLATIC"/>
    <property type="match status" value="1"/>
</dbReference>
<dbReference type="GO" id="GO:0016787">
    <property type="term" value="F:hydrolase activity"/>
    <property type="evidence" value="ECO:0007669"/>
    <property type="project" value="UniProtKB-KW"/>
</dbReference>
<keyword evidence="1" id="KW-0378">Hydrolase</keyword>
<dbReference type="Gene3D" id="1.10.150.240">
    <property type="entry name" value="Putative phosphatase, domain 2"/>
    <property type="match status" value="1"/>
</dbReference>
<reference evidence="1" key="2">
    <citation type="submission" date="2023-01" db="EMBL/GenBank/DDBJ databases">
        <authorList>
            <person name="Petersen C."/>
        </authorList>
    </citation>
    <scope>NUCLEOTIDE SEQUENCE</scope>
    <source>
        <strain evidence="1">IBT 17514</strain>
    </source>
</reference>
<comment type="caution">
    <text evidence="1">The sequence shown here is derived from an EMBL/GenBank/DDBJ whole genome shotgun (WGS) entry which is preliminary data.</text>
</comment>
<proteinExistence type="predicted"/>
<dbReference type="InterPro" id="IPR023198">
    <property type="entry name" value="PGP-like_dom2"/>
</dbReference>
<dbReference type="Gene3D" id="3.40.50.1000">
    <property type="entry name" value="HAD superfamily/HAD-like"/>
    <property type="match status" value="1"/>
</dbReference>
<dbReference type="InterPro" id="IPR036412">
    <property type="entry name" value="HAD-like_sf"/>
</dbReference>
<dbReference type="SUPFAM" id="SSF56784">
    <property type="entry name" value="HAD-like"/>
    <property type="match status" value="1"/>
</dbReference>
<dbReference type="AlphaFoldDB" id="A0AAD6HGJ8"/>
<name>A0AAD6HGJ8_9EURO</name>
<dbReference type="EMBL" id="JAQJAN010000012">
    <property type="protein sequence ID" value="KAJ5716198.1"/>
    <property type="molecule type" value="Genomic_DNA"/>
</dbReference>
<evidence type="ECO:0000313" key="2">
    <source>
        <dbReference type="Proteomes" id="UP001215712"/>
    </source>
</evidence>
<reference evidence="1" key="1">
    <citation type="journal article" date="2023" name="IMA Fungus">
        <title>Comparative genomic study of the Penicillium genus elucidates a diverse pangenome and 15 lateral gene transfer events.</title>
        <authorList>
            <person name="Petersen C."/>
            <person name="Sorensen T."/>
            <person name="Nielsen M.R."/>
            <person name="Sondergaard T.E."/>
            <person name="Sorensen J.L."/>
            <person name="Fitzpatrick D.A."/>
            <person name="Frisvad J.C."/>
            <person name="Nielsen K.L."/>
        </authorList>
    </citation>
    <scope>NUCLEOTIDE SEQUENCE</scope>
    <source>
        <strain evidence="1">IBT 17514</strain>
    </source>
</reference>
<keyword evidence="2" id="KW-1185">Reference proteome</keyword>
<accession>A0AAD6HGJ8</accession>
<evidence type="ECO:0000313" key="1">
    <source>
        <dbReference type="EMBL" id="KAJ5716198.1"/>
    </source>
</evidence>
<dbReference type="InterPro" id="IPR023214">
    <property type="entry name" value="HAD_sf"/>
</dbReference>
<protein>
    <submittedName>
        <fullName evidence="1">Haloacid dehalogenase-like hydrolase-domain-containing protein</fullName>
    </submittedName>
</protein>
<gene>
    <name evidence="1" type="ORF">N7493_008109</name>
</gene>
<dbReference type="Proteomes" id="UP001215712">
    <property type="component" value="Unassembled WGS sequence"/>
</dbReference>